<dbReference type="SUPFAM" id="SSF158682">
    <property type="entry name" value="TerB-like"/>
    <property type="match status" value="1"/>
</dbReference>
<dbReference type="Proteomes" id="UP001594288">
    <property type="component" value="Unassembled WGS sequence"/>
</dbReference>
<organism evidence="1 2">
    <name type="scientific">Eiseniibacteriota bacterium</name>
    <dbReference type="NCBI Taxonomy" id="2212470"/>
    <lineage>
        <taxon>Bacteria</taxon>
        <taxon>Candidatus Eiseniibacteriota</taxon>
    </lineage>
</organism>
<keyword evidence="2" id="KW-1185">Reference proteome</keyword>
<dbReference type="InterPro" id="IPR029024">
    <property type="entry name" value="TerB-like"/>
</dbReference>
<accession>A0ABV6YMH9</accession>
<comment type="caution">
    <text evidence="1">The sequence shown here is derived from an EMBL/GenBank/DDBJ whole genome shotgun (WGS) entry which is preliminary data.</text>
</comment>
<protein>
    <recommendedName>
        <fullName evidence="3">Co-chaperone DjlA N-terminal domain-containing protein</fullName>
    </recommendedName>
</protein>
<reference evidence="1 2" key="1">
    <citation type="submission" date="2024-09" db="EMBL/GenBank/DDBJ databases">
        <authorList>
            <person name="D'Angelo T."/>
        </authorList>
    </citation>
    <scope>NUCLEOTIDE SEQUENCE [LARGE SCALE GENOMIC DNA]</scope>
    <source>
        <strain evidence="1">SAG AM-311-F02</strain>
    </source>
</reference>
<dbReference type="EMBL" id="JBHPEI010000001">
    <property type="protein sequence ID" value="MFC1799284.1"/>
    <property type="molecule type" value="Genomic_DNA"/>
</dbReference>
<sequence>MGLLDFIEEAAELAVSLKWIENLEESMAASARTLLLPDFFRVAVLVADADGSFKVEKSDAILALSAVAMHGSGALGWFAAGDAQTPDAIERRESDLADMHVVLNKMRPDASVERLGAPVFLSMMASLSETPILEDTINALYRFAEVVAKSDGPITTSEETVLRQIWEKLHQEPSEE</sequence>
<evidence type="ECO:0000313" key="1">
    <source>
        <dbReference type="EMBL" id="MFC1799284.1"/>
    </source>
</evidence>
<name>A0ABV6YMH9_UNCEI</name>
<gene>
    <name evidence="1" type="ORF">ACFL2Z_00015</name>
</gene>
<evidence type="ECO:0000313" key="2">
    <source>
        <dbReference type="Proteomes" id="UP001594288"/>
    </source>
</evidence>
<proteinExistence type="predicted"/>
<evidence type="ECO:0008006" key="3">
    <source>
        <dbReference type="Google" id="ProtNLM"/>
    </source>
</evidence>